<comment type="caution">
    <text evidence="3">The sequence shown here is derived from an EMBL/GenBank/DDBJ whole genome shotgun (WGS) entry which is preliminary data.</text>
</comment>
<organism evidence="3 4">
    <name type="scientific">Apatococcus lobatus</name>
    <dbReference type="NCBI Taxonomy" id="904363"/>
    <lineage>
        <taxon>Eukaryota</taxon>
        <taxon>Viridiplantae</taxon>
        <taxon>Chlorophyta</taxon>
        <taxon>core chlorophytes</taxon>
        <taxon>Trebouxiophyceae</taxon>
        <taxon>Chlorellales</taxon>
        <taxon>Chlorellaceae</taxon>
        <taxon>Apatococcus</taxon>
    </lineage>
</organism>
<feature type="transmembrane region" description="Helical" evidence="2">
    <location>
        <begin position="77"/>
        <end position="97"/>
    </location>
</feature>
<reference evidence="3 4" key="1">
    <citation type="journal article" date="2024" name="Nat. Commun.">
        <title>Phylogenomics reveals the evolutionary origins of lichenization in chlorophyte algae.</title>
        <authorList>
            <person name="Puginier C."/>
            <person name="Libourel C."/>
            <person name="Otte J."/>
            <person name="Skaloud P."/>
            <person name="Haon M."/>
            <person name="Grisel S."/>
            <person name="Petersen M."/>
            <person name="Berrin J.G."/>
            <person name="Delaux P.M."/>
            <person name="Dal Grande F."/>
            <person name="Keller J."/>
        </authorList>
    </citation>
    <scope>NUCLEOTIDE SEQUENCE [LARGE SCALE GENOMIC DNA]</scope>
    <source>
        <strain evidence="3 4">SAG 2145</strain>
    </source>
</reference>
<evidence type="ECO:0000313" key="3">
    <source>
        <dbReference type="EMBL" id="KAK9835871.1"/>
    </source>
</evidence>
<keyword evidence="2" id="KW-0472">Membrane</keyword>
<evidence type="ECO:0000256" key="2">
    <source>
        <dbReference type="SAM" id="Phobius"/>
    </source>
</evidence>
<evidence type="ECO:0000256" key="1">
    <source>
        <dbReference type="SAM" id="MobiDB-lite"/>
    </source>
</evidence>
<evidence type="ECO:0008006" key="5">
    <source>
        <dbReference type="Google" id="ProtNLM"/>
    </source>
</evidence>
<dbReference type="Proteomes" id="UP001438707">
    <property type="component" value="Unassembled WGS sequence"/>
</dbReference>
<gene>
    <name evidence="3" type="ORF">WJX74_009900</name>
</gene>
<feature type="compositionally biased region" description="Polar residues" evidence="1">
    <location>
        <begin position="200"/>
        <end position="222"/>
    </location>
</feature>
<proteinExistence type="predicted"/>
<name>A0AAW1RRS6_9CHLO</name>
<keyword evidence="4" id="KW-1185">Reference proteome</keyword>
<feature type="transmembrane region" description="Helical" evidence="2">
    <location>
        <begin position="135"/>
        <end position="157"/>
    </location>
</feature>
<evidence type="ECO:0000313" key="4">
    <source>
        <dbReference type="Proteomes" id="UP001438707"/>
    </source>
</evidence>
<dbReference type="AlphaFoldDB" id="A0AAW1RRS6"/>
<dbReference type="EMBL" id="JALJOS010000008">
    <property type="protein sequence ID" value="KAK9835871.1"/>
    <property type="molecule type" value="Genomic_DNA"/>
</dbReference>
<keyword evidence="2" id="KW-0812">Transmembrane</keyword>
<feature type="region of interest" description="Disordered" evidence="1">
    <location>
        <begin position="161"/>
        <end position="222"/>
    </location>
</feature>
<protein>
    <recommendedName>
        <fullName evidence="5">EamA domain-containing protein</fullName>
    </recommendedName>
</protein>
<keyword evidence="2" id="KW-1133">Transmembrane helix</keyword>
<accession>A0AAW1RRS6</accession>
<sequence length="222" mass="23694">MHLPLGSFTVEGLSKPSPPQTCTCILNTYSRASAGRQLAARATRQPHLRRLAQPVRAEQSGRGLVSLPGNPWAPARWFALAGFMKIVAIAQASSYAAPFFVKGGVIGHTSLLITVPFALGLVLTGKWLIDSKLYTRRAVIVATTAVCLVGIAVLNSFSKSGPMAKRSSTPLASYAQEAQDESSSGRPQDAERSRGRRPLSTLQPRAFTAQQDPGSPPASEQR</sequence>
<feature type="transmembrane region" description="Helical" evidence="2">
    <location>
        <begin position="109"/>
        <end position="129"/>
    </location>
</feature>